<feature type="domain" description="UDENN" evidence="2">
    <location>
        <begin position="26"/>
        <end position="426"/>
    </location>
</feature>
<evidence type="ECO:0000256" key="1">
    <source>
        <dbReference type="ARBA" id="ARBA00007159"/>
    </source>
</evidence>
<dbReference type="GO" id="GO:0055037">
    <property type="term" value="C:recycling endosome"/>
    <property type="evidence" value="ECO:0007669"/>
    <property type="project" value="TreeGrafter"/>
</dbReference>
<dbReference type="InterPro" id="IPR018307">
    <property type="entry name" value="ABL9/DENND6_dom"/>
</dbReference>
<proteinExistence type="inferred from homology"/>
<sequence length="501" mass="56672">MEDDDGENGLVEQLQHDAQEATRWIVAVSVVNFDLTVGPVIECVYPSDALSMELQNSISNMVLPDSNVSELGDSIFTIRVSSLLIYGVVCFRQIADSSTERGFFQKSLVILSYLPFIPLWKSVVSVLAPIYFQHGSTSVFEAAARNWSVWPDPKTLSGNEHLPFLGQVFSVDVPLSMIWEGDNIIGTFTYLPLHDIFYSSLRHLWSLWEIVITGRPLLIISDTPTTASNIVLALVSLLPPSFAYLADYRPYFTLTDPDYPHYLTMCNYGRLSGCIIGATNQFFLESLEKFPNILRLDSDIPTLKVSHHLSTRADEAFIRSLQESADKNSALRTYFQALTCSVLLPFDPYFKPAPYVARTALVSPIFNPYLDQIRLAEFSLQVFLKGLFISKEKTQHIRPVIRKKSRIISFYKSLIQGPNFLPWFDSLRRTILQDLDGRTDAAILAVDIAEVMDGLRLPEVHAMIKEIKRRKKCPRSISRPALMKALERHYTTVDSVLVKMS</sequence>
<organism evidence="3">
    <name type="scientific">Spongospora subterranea</name>
    <dbReference type="NCBI Taxonomy" id="70186"/>
    <lineage>
        <taxon>Eukaryota</taxon>
        <taxon>Sar</taxon>
        <taxon>Rhizaria</taxon>
        <taxon>Endomyxa</taxon>
        <taxon>Phytomyxea</taxon>
        <taxon>Plasmodiophorida</taxon>
        <taxon>Plasmodiophoridae</taxon>
        <taxon>Spongospora</taxon>
    </lineage>
</organism>
<dbReference type="EMBL" id="HACM01001468">
    <property type="protein sequence ID" value="CRZ01910.1"/>
    <property type="molecule type" value="Transcribed_RNA"/>
</dbReference>
<evidence type="ECO:0000259" key="2">
    <source>
        <dbReference type="PROSITE" id="PS50211"/>
    </source>
</evidence>
<accession>A0A0H5QIK7</accession>
<dbReference type="AlphaFoldDB" id="A0A0H5QIK7"/>
<evidence type="ECO:0000313" key="3">
    <source>
        <dbReference type="EMBL" id="CRZ01910.1"/>
    </source>
</evidence>
<comment type="similarity">
    <text evidence="1">Belongs to the DENND6 family.</text>
</comment>
<dbReference type="InterPro" id="IPR024224">
    <property type="entry name" value="DENND6"/>
</dbReference>
<protein>
    <recommendedName>
        <fullName evidence="2">UDENN domain-containing protein</fullName>
    </recommendedName>
</protein>
<dbReference type="PANTHER" id="PTHR13677:SF0">
    <property type="entry name" value="LD41638P"/>
    <property type="match status" value="1"/>
</dbReference>
<dbReference type="InterPro" id="IPR037516">
    <property type="entry name" value="Tripartite_DENN"/>
</dbReference>
<dbReference type="PROSITE" id="PS50211">
    <property type="entry name" value="DENN"/>
    <property type="match status" value="1"/>
</dbReference>
<dbReference type="GO" id="GO:0005085">
    <property type="term" value="F:guanyl-nucleotide exchange factor activity"/>
    <property type="evidence" value="ECO:0007669"/>
    <property type="project" value="InterPro"/>
</dbReference>
<name>A0A0H5QIK7_9EUKA</name>
<dbReference type="Pfam" id="PF09794">
    <property type="entry name" value="Avl9"/>
    <property type="match status" value="1"/>
</dbReference>
<dbReference type="PANTHER" id="PTHR13677">
    <property type="entry name" value="LD41638P"/>
    <property type="match status" value="1"/>
</dbReference>
<reference evidence="3" key="1">
    <citation type="submission" date="2015-04" db="EMBL/GenBank/DDBJ databases">
        <title>The genome sequence of the plant pathogenic Rhizarian Plasmodiophora brassicae reveals insights in its biotrophic life cycle and the origin of chitin synthesis.</title>
        <authorList>
            <person name="Schwelm A."/>
            <person name="Fogelqvist J."/>
            <person name="Knaust A."/>
            <person name="Julke S."/>
            <person name="Lilja T."/>
            <person name="Dhandapani V."/>
            <person name="Bonilla-Rosso G."/>
            <person name="Karlsson M."/>
            <person name="Shevchenko A."/>
            <person name="Choi S.R."/>
            <person name="Kim H.G."/>
            <person name="Park J.Y."/>
            <person name="Lim Y.P."/>
            <person name="Ludwig-Muller J."/>
            <person name="Dixelius C."/>
        </authorList>
    </citation>
    <scope>NUCLEOTIDE SEQUENCE</scope>
    <source>
        <tissue evidence="3">Potato root galls</tissue>
    </source>
</reference>